<dbReference type="PRINTS" id="PR00598">
    <property type="entry name" value="HTHMARR"/>
</dbReference>
<evidence type="ECO:0000313" key="8">
    <source>
        <dbReference type="Proteomes" id="UP000051249"/>
    </source>
</evidence>
<dbReference type="PANTHER" id="PTHR33164">
    <property type="entry name" value="TRANSCRIPTIONAL REGULATOR, MARR FAMILY"/>
    <property type="match status" value="1"/>
</dbReference>
<feature type="domain" description="HTH marR-type" evidence="6">
    <location>
        <begin position="31"/>
        <end position="165"/>
    </location>
</feature>
<evidence type="ECO:0000256" key="1">
    <source>
        <dbReference type="ARBA" id="ARBA00023015"/>
    </source>
</evidence>
<dbReference type="InterPro" id="IPR039422">
    <property type="entry name" value="MarR/SlyA-like"/>
</dbReference>
<keyword evidence="2" id="KW-0843">Virulence</keyword>
<evidence type="ECO:0000256" key="5">
    <source>
        <dbReference type="ARBA" id="ARBA00040307"/>
    </source>
</evidence>
<dbReference type="InterPro" id="IPR036390">
    <property type="entry name" value="WH_DNA-bd_sf"/>
</dbReference>
<evidence type="ECO:0000256" key="3">
    <source>
        <dbReference type="ARBA" id="ARBA00023125"/>
    </source>
</evidence>
<dbReference type="Proteomes" id="UP000051249">
    <property type="component" value="Unassembled WGS sequence"/>
</dbReference>
<comment type="caution">
    <text evidence="7">The sequence shown here is derived from an EMBL/GenBank/DDBJ whole genome shotgun (WGS) entry which is preliminary data.</text>
</comment>
<dbReference type="PANTHER" id="PTHR33164:SF43">
    <property type="entry name" value="HTH-TYPE TRANSCRIPTIONAL REPRESSOR YETL"/>
    <property type="match status" value="1"/>
</dbReference>
<dbReference type="InterPro" id="IPR011991">
    <property type="entry name" value="ArsR-like_HTH"/>
</dbReference>
<dbReference type="AlphaFoldDB" id="A0A0R2NJJ0"/>
<dbReference type="SUPFAM" id="SSF46785">
    <property type="entry name" value="Winged helix' DNA-binding domain"/>
    <property type="match status" value="1"/>
</dbReference>
<dbReference type="PROSITE" id="PS01117">
    <property type="entry name" value="HTH_MARR_1"/>
    <property type="match status" value="1"/>
</dbReference>
<evidence type="ECO:0000256" key="2">
    <source>
        <dbReference type="ARBA" id="ARBA00023026"/>
    </source>
</evidence>
<protein>
    <recommendedName>
        <fullName evidence="5">HTH-type transcriptional regulator MgrA</fullName>
    </recommendedName>
</protein>
<dbReference type="Pfam" id="PF22381">
    <property type="entry name" value="Staph_reg_Sar_Rot"/>
    <property type="match status" value="1"/>
</dbReference>
<dbReference type="InterPro" id="IPR036388">
    <property type="entry name" value="WH-like_DNA-bd_sf"/>
</dbReference>
<keyword evidence="4" id="KW-0804">Transcription</keyword>
<dbReference type="EMBL" id="JQCQ01000004">
    <property type="protein sequence ID" value="KRO25942.1"/>
    <property type="molecule type" value="Genomic_DNA"/>
</dbReference>
<dbReference type="OrthoDB" id="1926989at2"/>
<gene>
    <name evidence="7" type="ORF">IV88_GL001209</name>
</gene>
<dbReference type="Gene3D" id="1.10.10.10">
    <property type="entry name" value="Winged helix-like DNA-binding domain superfamily/Winged helix DNA-binding domain"/>
    <property type="match status" value="1"/>
</dbReference>
<dbReference type="SMART" id="SM00347">
    <property type="entry name" value="HTH_MARR"/>
    <property type="match status" value="1"/>
</dbReference>
<keyword evidence="1" id="KW-0805">Transcription regulation</keyword>
<keyword evidence="8" id="KW-1185">Reference proteome</keyword>
<accession>A0A0R2NJJ0</accession>
<dbReference type="InterPro" id="IPR023187">
    <property type="entry name" value="Tscrpt_reg_MarR-type_CS"/>
</dbReference>
<evidence type="ECO:0000313" key="7">
    <source>
        <dbReference type="EMBL" id="KRO25942.1"/>
    </source>
</evidence>
<sequence>MSDYKFVDRPDLNRMTKSAGRYNISEDSRARSKVFLDFLFSNREMIKAYDRFLDQYDLSESRFIILMFLLQAPNKTLAPSEIVQKLGATKATVSKMLKVMENKEWVEKTPSTIDKRSVAIKLTKTGEKLINQFYPQNFKAVGQIMSELDESDLQSLTKIITKINKGIQKLSEEMENN</sequence>
<name>A0A0R2NJJ0_9LACO</name>
<keyword evidence="3" id="KW-0238">DNA-binding</keyword>
<dbReference type="InterPro" id="IPR055166">
    <property type="entry name" value="Transc_reg_Sar_Rot_HTH"/>
</dbReference>
<evidence type="ECO:0000256" key="4">
    <source>
        <dbReference type="ARBA" id="ARBA00023163"/>
    </source>
</evidence>
<dbReference type="PROSITE" id="PS50995">
    <property type="entry name" value="HTH_MARR_2"/>
    <property type="match status" value="1"/>
</dbReference>
<dbReference type="GO" id="GO:0003677">
    <property type="term" value="F:DNA binding"/>
    <property type="evidence" value="ECO:0007669"/>
    <property type="project" value="UniProtKB-KW"/>
</dbReference>
<dbReference type="GO" id="GO:0003700">
    <property type="term" value="F:DNA-binding transcription factor activity"/>
    <property type="evidence" value="ECO:0007669"/>
    <property type="project" value="InterPro"/>
</dbReference>
<dbReference type="RefSeq" id="WP_057798041.1">
    <property type="nucleotide sequence ID" value="NZ_BJZZ01000004.1"/>
</dbReference>
<proteinExistence type="predicted"/>
<reference evidence="7 8" key="1">
    <citation type="journal article" date="2015" name="Genome Announc.">
        <title>Expanding the biotechnology potential of lactobacilli through comparative genomics of 213 strains and associated genera.</title>
        <authorList>
            <person name="Sun Z."/>
            <person name="Harris H.M."/>
            <person name="McCann A."/>
            <person name="Guo C."/>
            <person name="Argimon S."/>
            <person name="Zhang W."/>
            <person name="Yang X."/>
            <person name="Jeffery I.B."/>
            <person name="Cooney J.C."/>
            <person name="Kagawa T.F."/>
            <person name="Liu W."/>
            <person name="Song Y."/>
            <person name="Salvetti E."/>
            <person name="Wrobel A."/>
            <person name="Rasinkangas P."/>
            <person name="Parkhill J."/>
            <person name="Rea M.C."/>
            <person name="O'Sullivan O."/>
            <person name="Ritari J."/>
            <person name="Douillard F.P."/>
            <person name="Paul Ross R."/>
            <person name="Yang R."/>
            <person name="Briner A.E."/>
            <person name="Felis G.E."/>
            <person name="de Vos W.M."/>
            <person name="Barrangou R."/>
            <person name="Klaenhammer T.R."/>
            <person name="Caufield P.W."/>
            <person name="Cui Y."/>
            <person name="Zhang H."/>
            <person name="O'Toole P.W."/>
        </authorList>
    </citation>
    <scope>NUCLEOTIDE SEQUENCE [LARGE SCALE GENOMIC DNA]</scope>
    <source>
        <strain evidence="7 8">DSM 23026</strain>
    </source>
</reference>
<organism evidence="7 8">
    <name type="scientific">Pediococcus argentinicus</name>
    <dbReference type="NCBI Taxonomy" id="480391"/>
    <lineage>
        <taxon>Bacteria</taxon>
        <taxon>Bacillati</taxon>
        <taxon>Bacillota</taxon>
        <taxon>Bacilli</taxon>
        <taxon>Lactobacillales</taxon>
        <taxon>Lactobacillaceae</taxon>
        <taxon>Pediococcus</taxon>
    </lineage>
</organism>
<dbReference type="InterPro" id="IPR000835">
    <property type="entry name" value="HTH_MarR-typ"/>
</dbReference>
<dbReference type="CDD" id="cd00090">
    <property type="entry name" value="HTH_ARSR"/>
    <property type="match status" value="1"/>
</dbReference>
<evidence type="ECO:0000259" key="6">
    <source>
        <dbReference type="PROSITE" id="PS50995"/>
    </source>
</evidence>
<dbReference type="GO" id="GO:0006950">
    <property type="term" value="P:response to stress"/>
    <property type="evidence" value="ECO:0007669"/>
    <property type="project" value="TreeGrafter"/>
</dbReference>
<dbReference type="PATRIC" id="fig|480391.4.peg.1227"/>